<evidence type="ECO:0000313" key="3">
    <source>
        <dbReference type="Proteomes" id="UP000249293"/>
    </source>
</evidence>
<gene>
    <name evidence="2" type="ORF">C5L36_0B01840</name>
</gene>
<keyword evidence="1" id="KW-1133">Transmembrane helix</keyword>
<evidence type="ECO:0000256" key="1">
    <source>
        <dbReference type="SAM" id="Phobius"/>
    </source>
</evidence>
<dbReference type="KEGG" id="pkz:C5L36_0B01840"/>
<dbReference type="RefSeq" id="XP_029320397.1">
    <property type="nucleotide sequence ID" value="XM_029464538.1"/>
</dbReference>
<dbReference type="AlphaFoldDB" id="A0A2U9R0S7"/>
<dbReference type="InterPro" id="IPR011011">
    <property type="entry name" value="Znf_FYVE_PHD"/>
</dbReference>
<keyword evidence="3" id="KW-1185">Reference proteome</keyword>
<keyword evidence="1" id="KW-0812">Transmembrane</keyword>
<feature type="transmembrane region" description="Helical" evidence="1">
    <location>
        <begin position="135"/>
        <end position="159"/>
    </location>
</feature>
<protein>
    <submittedName>
        <fullName evidence="2">Uncharacterized protein</fullName>
    </submittedName>
</protein>
<feature type="transmembrane region" description="Helical" evidence="1">
    <location>
        <begin position="344"/>
        <end position="362"/>
    </location>
</feature>
<keyword evidence="1" id="KW-0472">Membrane</keyword>
<dbReference type="EMBL" id="CP028774">
    <property type="protein sequence ID" value="AWU74920.1"/>
    <property type="molecule type" value="Genomic_DNA"/>
</dbReference>
<sequence length="405" mass="46030">MESDTESEVSLSIETCVSCYRAEETPDNRFIHPCSSCSAAYHQRCFVMECKAGLIQEQFIRKRGLSTNFIRPKSLRLTFLGNLLLSNLRYVNTITLSCSNCYNIILVYGKPPTLLEKMQDIKNCFFKWCSRAATYIVLGIKLLTMNTILSGGLVGQLFWDFGPRGKLLLLDASLFPHMVYSLTSPNVGIANVLLASGYTLFDFGTGRSRLRSTVRKLLQVKLCAGLFYNAIINRYFLGSFRATIPAIYGARIECVDAWSIQHYRNSYEEDEVYESFTFTEKVMRFFYDTWWSFKEDFGKLYKIQPTDFIMSHIGGLVCYGSGLLLRTVATPYFSNIYYTDGENLAYTTLVGIAGAQAMYYLVSNFDAIMISVSYKCLKPKDPSQLGFSFKDLMSYCIALFLNANK</sequence>
<reference evidence="2 3" key="1">
    <citation type="submission" date="2018-06" db="EMBL/GenBank/DDBJ databases">
        <title>Population genomics shows no distinction between pathogenic Candida krusei and environmental Pichia kudriavzevii: One species, four names.</title>
        <authorList>
            <person name="Douglass A.P."/>
            <person name="Offei B."/>
            <person name="Braun-Galleani S."/>
            <person name="Coughlan A.Y."/>
            <person name="Martos A."/>
            <person name="Ortiz-Merino R.A."/>
            <person name="Byrne K.P."/>
            <person name="Wolfe K.H."/>
        </authorList>
    </citation>
    <scope>NUCLEOTIDE SEQUENCE [LARGE SCALE GENOMIC DNA]</scope>
    <source>
        <strain evidence="2 3">CBS573</strain>
    </source>
</reference>
<feature type="transmembrane region" description="Helical" evidence="1">
    <location>
        <begin position="308"/>
        <end position="329"/>
    </location>
</feature>
<dbReference type="SUPFAM" id="SSF57903">
    <property type="entry name" value="FYVE/PHD zinc finger"/>
    <property type="match status" value="1"/>
</dbReference>
<dbReference type="Proteomes" id="UP000249293">
    <property type="component" value="Chromosome 2"/>
</dbReference>
<dbReference type="VEuPathDB" id="FungiDB:C5L36_0B01840"/>
<dbReference type="GeneID" id="40382685"/>
<feature type="transmembrane region" description="Helical" evidence="1">
    <location>
        <begin position="179"/>
        <end position="201"/>
    </location>
</feature>
<name>A0A2U9R0S7_PICKU</name>
<accession>A0A2U9R0S7</accession>
<organism evidence="2 3">
    <name type="scientific">Pichia kudriavzevii</name>
    <name type="common">Yeast</name>
    <name type="synonym">Issatchenkia orientalis</name>
    <dbReference type="NCBI Taxonomy" id="4909"/>
    <lineage>
        <taxon>Eukaryota</taxon>
        <taxon>Fungi</taxon>
        <taxon>Dikarya</taxon>
        <taxon>Ascomycota</taxon>
        <taxon>Saccharomycotina</taxon>
        <taxon>Pichiomycetes</taxon>
        <taxon>Pichiales</taxon>
        <taxon>Pichiaceae</taxon>
        <taxon>Pichia</taxon>
    </lineage>
</organism>
<proteinExistence type="predicted"/>
<evidence type="ECO:0000313" key="2">
    <source>
        <dbReference type="EMBL" id="AWU74920.1"/>
    </source>
</evidence>